<keyword evidence="5" id="KW-1185">Reference proteome</keyword>
<dbReference type="RefSeq" id="WP_135645159.1">
    <property type="nucleotide sequence ID" value="NZ_RQER01000006.1"/>
</dbReference>
<dbReference type="EMBL" id="RQER01000006">
    <property type="protein sequence ID" value="TGK01263.1"/>
    <property type="molecule type" value="Genomic_DNA"/>
</dbReference>
<dbReference type="Proteomes" id="UP000297946">
    <property type="component" value="Unassembled WGS sequence"/>
</dbReference>
<proteinExistence type="predicted"/>
<keyword evidence="1" id="KW-0812">Transmembrane</keyword>
<name>A0A5F1ZV27_9LEPT</name>
<organism evidence="3 6">
    <name type="scientific">Leptospira langatensis</name>
    <dbReference type="NCBI Taxonomy" id="2484983"/>
    <lineage>
        <taxon>Bacteria</taxon>
        <taxon>Pseudomonadati</taxon>
        <taxon>Spirochaetota</taxon>
        <taxon>Spirochaetia</taxon>
        <taxon>Leptospirales</taxon>
        <taxon>Leptospiraceae</taxon>
        <taxon>Leptospira</taxon>
    </lineage>
</organism>
<feature type="domain" description="DUF4178" evidence="2">
    <location>
        <begin position="309"/>
        <end position="430"/>
    </location>
</feature>
<comment type="caution">
    <text evidence="3">The sequence shown here is derived from an EMBL/GenBank/DDBJ whole genome shotgun (WGS) entry which is preliminary data.</text>
</comment>
<feature type="transmembrane region" description="Helical" evidence="1">
    <location>
        <begin position="468"/>
        <end position="487"/>
    </location>
</feature>
<sequence length="660" mass="73986">MPELSCPNCGAPVPIQNKASVYAVCSSCKTISVKKDANLEKMGLAGELADDHSIVQIGTEGNYKGKHFRVLGRIQLKFELGFWNEWHVAEGDGSSAWLGEAQGSYYYTKLQTDIPREQIPQLETGDSGEIDVYSVTKEGNRRERLRPGDDFSLGKEEWTLKEIMTATCVSGEGELPVSFETGYTAPLLDLANGEGLFGTLDYSESPALLFSGSFASLEELHLTNIRQEEVAYNQTPVPARSIQCMGCGASLSQLSPGFSKSIACEYCGTVMDSEREELKIIGKFEEVSKKDIRLPLGTKVTLPKLPESQVIGILKKSTEIDGETYTWTDYLLRYQGGYSWLNENGDNWTYFEPLPGIPKWSAGLKRVFDKKAYKWFSTSDSKTDLALGEFYWKVSAGEKAEIEDYIAPPNMISSEKTNQEIFWSKGTFIPFNVMRKSLPLDVASTLQKPEIVGVCEPNPFKIRFKRNFWVALVLTIVFLGFQINGCAKAKNLTVFKGSFKYTQTSTQNTDIGSPNFHDNSFVTDVFEIPGDPSDNVEIQIEAPNLDNRYLYFSTALINVDTDTAYDIGMETSYYHGVDDGESWSEGSKSDSKALAEIPPGKYYLRLESQSDYLPGTGSEYKVTVLRDVMSVAPFFLFSIFLWLPLIYTYFRSYLFESRRE</sequence>
<feature type="transmembrane region" description="Helical" evidence="1">
    <location>
        <begin position="631"/>
        <end position="650"/>
    </location>
</feature>
<protein>
    <submittedName>
        <fullName evidence="3">DUF4178 domain-containing protein</fullName>
    </submittedName>
</protein>
<evidence type="ECO:0000313" key="3">
    <source>
        <dbReference type="EMBL" id="TGK01263.1"/>
    </source>
</evidence>
<keyword evidence="1" id="KW-1133">Transmembrane helix</keyword>
<accession>A0A5F1ZV27</accession>
<dbReference type="OrthoDB" id="228033at2"/>
<keyword evidence="1" id="KW-0472">Membrane</keyword>
<evidence type="ECO:0000256" key="1">
    <source>
        <dbReference type="SAM" id="Phobius"/>
    </source>
</evidence>
<dbReference type="Proteomes" id="UP000297273">
    <property type="component" value="Unassembled WGS sequence"/>
</dbReference>
<reference evidence="4" key="1">
    <citation type="submission" date="2018-10" db="EMBL/GenBank/DDBJ databases">
        <authorList>
            <person name="Vincent A.T."/>
            <person name="Schiettekatte O."/>
            <person name="Bourhy P."/>
            <person name="Veyrier F.J."/>
            <person name="Picardeau M."/>
        </authorList>
    </citation>
    <scope>NUCLEOTIDE SEQUENCE</scope>
    <source>
        <strain evidence="4">201702690</strain>
    </source>
</reference>
<reference evidence="3 6" key="2">
    <citation type="journal article" date="2019" name="PLoS Negl. Trop. Dis.">
        <title>Revisiting the worldwide diversity of Leptospira species in the environment.</title>
        <authorList>
            <person name="Vincent A.T."/>
            <person name="Schiettekatte O."/>
            <person name="Bourhy P."/>
            <person name="Veyrier F.J."/>
            <person name="Picardeau M."/>
        </authorList>
    </citation>
    <scope>NUCLEOTIDE SEQUENCE [LARGE SCALE GENOMIC DNA]</scope>
    <source>
        <strain evidence="4">201702690</strain>
        <strain evidence="3 6">SSW18</strain>
    </source>
</reference>
<gene>
    <name evidence="3" type="ORF">EHO57_10005</name>
    <name evidence="4" type="ORF">EHQ53_08865</name>
</gene>
<feature type="domain" description="DUF4178" evidence="2">
    <location>
        <begin position="56"/>
        <end position="177"/>
    </location>
</feature>
<evidence type="ECO:0000259" key="2">
    <source>
        <dbReference type="Pfam" id="PF13785"/>
    </source>
</evidence>
<evidence type="ECO:0000313" key="6">
    <source>
        <dbReference type="Proteomes" id="UP000297946"/>
    </source>
</evidence>
<dbReference type="Pfam" id="PF13785">
    <property type="entry name" value="DUF4178"/>
    <property type="match status" value="2"/>
</dbReference>
<evidence type="ECO:0000313" key="4">
    <source>
        <dbReference type="EMBL" id="TGL42284.1"/>
    </source>
</evidence>
<dbReference type="EMBL" id="RQGC01000004">
    <property type="protein sequence ID" value="TGL42284.1"/>
    <property type="molecule type" value="Genomic_DNA"/>
</dbReference>
<dbReference type="AlphaFoldDB" id="A0A5F1ZV27"/>
<evidence type="ECO:0000313" key="5">
    <source>
        <dbReference type="Proteomes" id="UP000297273"/>
    </source>
</evidence>
<dbReference type="InterPro" id="IPR025235">
    <property type="entry name" value="DUF4178"/>
</dbReference>